<name>A0A1J7GER3_LUPAN</name>
<dbReference type="PANTHER" id="PTHR34427">
    <property type="entry name" value="DUF4283 DOMAIN PROTEIN"/>
    <property type="match status" value="1"/>
</dbReference>
<dbReference type="EMBL" id="CM007373">
    <property type="protein sequence ID" value="OIV98883.1"/>
    <property type="molecule type" value="Genomic_DNA"/>
</dbReference>
<gene>
    <name evidence="1" type="ORF">TanjilG_20910</name>
</gene>
<dbReference type="Proteomes" id="UP000188354">
    <property type="component" value="Chromosome LG13"/>
</dbReference>
<protein>
    <submittedName>
        <fullName evidence="1">Uncharacterized protein</fullName>
    </submittedName>
</protein>
<sequence>MGEGLRAGKVMGLQEAKCSPLTRLVITLEVTSNRWNKTLLLSSLPIFRFLTGRWRCGSSFLNGEDLSDVWIGLYKVIVNPPKFQRKSAKPLQPFNPIPVGREGLEGASKSFGDYCHPAGFNGNWKKVLLNEAQLVDKPLIDVLEFKVSNERLIEMKEMIVGELERVEDIFSIHALLVKEGFRSIKAIPAGGRWVLLKGRTSDDLIDVQRVGSWSSKIFKSFRPYSTSFSYQERIAWVKCIGVPAQAWSEEFFRLLANSLGSFVKLDNDTKEMNRLNVGGFFVLMKGGSVVDSSQKVKVDDHVVSVRLIEAVGDYVIGGLEGGSYHLSLNSKVNHGLLDSVNSDLHSWQDRDSCWGEHILLEDEEDDEVADSLVNETNPHLATVQNLAILDGLASVPVKDNREVFNPLLPYPPVLLPILEDSLPSKRCSQGVMPFLVQNDEALSDYARLEEVMAGNVSDVAVPFINVEGLDKNIPLVGSIDITTVNKISREDVGHSLVGSLKELEEGIGLDLNSHSKNKSSLGDFCALQLVNNKACKKGMKKKHFRNSIFKVGSGSKSGVIVQDSIEACLAIGNQARNSRGNLKKGKSKFFMPPCPATRSVNWRS</sequence>
<dbReference type="PANTHER" id="PTHR34427:SF5">
    <property type="entry name" value="DUF4283 DOMAIN-CONTAINING PROTEIN"/>
    <property type="match status" value="1"/>
</dbReference>
<evidence type="ECO:0000313" key="1">
    <source>
        <dbReference type="EMBL" id="OIV98883.1"/>
    </source>
</evidence>
<reference evidence="1 2" key="1">
    <citation type="journal article" date="2017" name="Plant Biotechnol. J.">
        <title>A comprehensive draft genome sequence for lupin (Lupinus angustifolius), an emerging health food: insights into plant-microbe interactions and legume evolution.</title>
        <authorList>
            <person name="Hane J.K."/>
            <person name="Ming Y."/>
            <person name="Kamphuis L.G."/>
            <person name="Nelson M.N."/>
            <person name="Garg G."/>
            <person name="Atkins C.A."/>
            <person name="Bayer P.E."/>
            <person name="Bravo A."/>
            <person name="Bringans S."/>
            <person name="Cannon S."/>
            <person name="Edwards D."/>
            <person name="Foley R."/>
            <person name="Gao L.L."/>
            <person name="Harrison M.J."/>
            <person name="Huang W."/>
            <person name="Hurgobin B."/>
            <person name="Li S."/>
            <person name="Liu C.W."/>
            <person name="McGrath A."/>
            <person name="Morahan G."/>
            <person name="Murray J."/>
            <person name="Weller J."/>
            <person name="Jian J."/>
            <person name="Singh K.B."/>
        </authorList>
    </citation>
    <scope>NUCLEOTIDE SEQUENCE [LARGE SCALE GENOMIC DNA]</scope>
    <source>
        <strain evidence="2">cv. Tanjil</strain>
        <tissue evidence="1">Whole plant</tissue>
    </source>
</reference>
<dbReference type="Gramene" id="OIV98883">
    <property type="protein sequence ID" value="OIV98883"/>
    <property type="gene ID" value="TanjilG_20910"/>
</dbReference>
<organism evidence="1 2">
    <name type="scientific">Lupinus angustifolius</name>
    <name type="common">Narrow-leaved blue lupine</name>
    <dbReference type="NCBI Taxonomy" id="3871"/>
    <lineage>
        <taxon>Eukaryota</taxon>
        <taxon>Viridiplantae</taxon>
        <taxon>Streptophyta</taxon>
        <taxon>Embryophyta</taxon>
        <taxon>Tracheophyta</taxon>
        <taxon>Spermatophyta</taxon>
        <taxon>Magnoliopsida</taxon>
        <taxon>eudicotyledons</taxon>
        <taxon>Gunneridae</taxon>
        <taxon>Pentapetalae</taxon>
        <taxon>rosids</taxon>
        <taxon>fabids</taxon>
        <taxon>Fabales</taxon>
        <taxon>Fabaceae</taxon>
        <taxon>Papilionoideae</taxon>
        <taxon>50 kb inversion clade</taxon>
        <taxon>genistoids sensu lato</taxon>
        <taxon>core genistoids</taxon>
        <taxon>Genisteae</taxon>
        <taxon>Lupinus</taxon>
    </lineage>
</organism>
<keyword evidence="2" id="KW-1185">Reference proteome</keyword>
<dbReference type="AlphaFoldDB" id="A0A1J7GER3"/>
<accession>A0A1J7GER3</accession>
<proteinExistence type="predicted"/>
<evidence type="ECO:0000313" key="2">
    <source>
        <dbReference type="Proteomes" id="UP000188354"/>
    </source>
</evidence>